<sequence length="108" mass="12252">MHVLQVGEQSAPTVQLLLTENTLVWILIQMFDQDVILYFSLRSELTGTMLAWMRTTICYFFLNIESQSQFSTVKHSRFRFFRLSLTGRTGSVALSLSPSGSGLTIVLE</sequence>
<accession>A0A8D9FCU3</accession>
<dbReference type="AlphaFoldDB" id="A0A8D9FCU3"/>
<proteinExistence type="predicted"/>
<protein>
    <submittedName>
        <fullName evidence="1">Uncharacterized protein</fullName>
    </submittedName>
</protein>
<reference evidence="1" key="1">
    <citation type="submission" date="2021-05" db="EMBL/GenBank/DDBJ databases">
        <authorList>
            <person name="Alioto T."/>
            <person name="Alioto T."/>
            <person name="Gomez Garrido J."/>
        </authorList>
    </citation>
    <scope>NUCLEOTIDE SEQUENCE</scope>
</reference>
<name>A0A8D9FCU3_9HEMI</name>
<evidence type="ECO:0000313" key="1">
    <source>
        <dbReference type="EMBL" id="CAG6784829.1"/>
    </source>
</evidence>
<dbReference type="EMBL" id="HBUF01640067">
    <property type="protein sequence ID" value="CAG6784829.1"/>
    <property type="molecule type" value="Transcribed_RNA"/>
</dbReference>
<organism evidence="1">
    <name type="scientific">Cacopsylla melanoneura</name>
    <dbReference type="NCBI Taxonomy" id="428564"/>
    <lineage>
        <taxon>Eukaryota</taxon>
        <taxon>Metazoa</taxon>
        <taxon>Ecdysozoa</taxon>
        <taxon>Arthropoda</taxon>
        <taxon>Hexapoda</taxon>
        <taxon>Insecta</taxon>
        <taxon>Pterygota</taxon>
        <taxon>Neoptera</taxon>
        <taxon>Paraneoptera</taxon>
        <taxon>Hemiptera</taxon>
        <taxon>Sternorrhyncha</taxon>
        <taxon>Psylloidea</taxon>
        <taxon>Psyllidae</taxon>
        <taxon>Psyllinae</taxon>
        <taxon>Cacopsylla</taxon>
    </lineage>
</organism>